<proteinExistence type="predicted"/>
<evidence type="ECO:0000313" key="2">
    <source>
        <dbReference type="EMBL" id="GKV20376.1"/>
    </source>
</evidence>
<evidence type="ECO:0000256" key="1">
    <source>
        <dbReference type="SAM" id="MobiDB-lite"/>
    </source>
</evidence>
<feature type="compositionally biased region" description="Low complexity" evidence="1">
    <location>
        <begin position="18"/>
        <end position="28"/>
    </location>
</feature>
<dbReference type="AlphaFoldDB" id="A0AAV5K5Y2"/>
<dbReference type="EMBL" id="BPVZ01000055">
    <property type="protein sequence ID" value="GKV20376.1"/>
    <property type="molecule type" value="Genomic_DNA"/>
</dbReference>
<reference evidence="2 3" key="1">
    <citation type="journal article" date="2021" name="Commun. Biol.">
        <title>The genome of Shorea leprosula (Dipterocarpaceae) highlights the ecological relevance of drought in aseasonal tropical rainforests.</title>
        <authorList>
            <person name="Ng K.K.S."/>
            <person name="Kobayashi M.J."/>
            <person name="Fawcett J.A."/>
            <person name="Hatakeyama M."/>
            <person name="Paape T."/>
            <person name="Ng C.H."/>
            <person name="Ang C.C."/>
            <person name="Tnah L.H."/>
            <person name="Lee C.T."/>
            <person name="Nishiyama T."/>
            <person name="Sese J."/>
            <person name="O'Brien M.J."/>
            <person name="Copetti D."/>
            <person name="Mohd Noor M.I."/>
            <person name="Ong R.C."/>
            <person name="Putra M."/>
            <person name="Sireger I.Z."/>
            <person name="Indrioko S."/>
            <person name="Kosugi Y."/>
            <person name="Izuno A."/>
            <person name="Isagi Y."/>
            <person name="Lee S.L."/>
            <person name="Shimizu K.K."/>
        </authorList>
    </citation>
    <scope>NUCLEOTIDE SEQUENCE [LARGE SCALE GENOMIC DNA]</scope>
    <source>
        <strain evidence="2">214</strain>
    </source>
</reference>
<organism evidence="2 3">
    <name type="scientific">Rubroshorea leprosula</name>
    <dbReference type="NCBI Taxonomy" id="152421"/>
    <lineage>
        <taxon>Eukaryota</taxon>
        <taxon>Viridiplantae</taxon>
        <taxon>Streptophyta</taxon>
        <taxon>Embryophyta</taxon>
        <taxon>Tracheophyta</taxon>
        <taxon>Spermatophyta</taxon>
        <taxon>Magnoliopsida</taxon>
        <taxon>eudicotyledons</taxon>
        <taxon>Gunneridae</taxon>
        <taxon>Pentapetalae</taxon>
        <taxon>rosids</taxon>
        <taxon>malvids</taxon>
        <taxon>Malvales</taxon>
        <taxon>Dipterocarpaceae</taxon>
        <taxon>Rubroshorea</taxon>
    </lineage>
</organism>
<dbReference type="Proteomes" id="UP001054252">
    <property type="component" value="Unassembled WGS sequence"/>
</dbReference>
<gene>
    <name evidence="2" type="ORF">SLEP1_g30512</name>
</gene>
<accession>A0AAV5K5Y2</accession>
<comment type="caution">
    <text evidence="2">The sequence shown here is derived from an EMBL/GenBank/DDBJ whole genome shotgun (WGS) entry which is preliminary data.</text>
</comment>
<feature type="region of interest" description="Disordered" evidence="1">
    <location>
        <begin position="1"/>
        <end position="28"/>
    </location>
</feature>
<sequence length="83" mass="8983">MYADYGYGSYQSSTDQNGGSKDSSSYGSYESYYGQYENNWVDGSATIVPDTTGVSDIGGASTKKEGARNELPTEIFEVEQCMS</sequence>
<evidence type="ECO:0000313" key="3">
    <source>
        <dbReference type="Proteomes" id="UP001054252"/>
    </source>
</evidence>
<keyword evidence="3" id="KW-1185">Reference proteome</keyword>
<name>A0AAV5K5Y2_9ROSI</name>
<protein>
    <submittedName>
        <fullName evidence="2">Uncharacterized protein</fullName>
    </submittedName>
</protein>